<keyword evidence="12" id="KW-1185">Reference proteome</keyword>
<sequence>MRRNHLSRGTDGDLSDVWARSGTVGVLSHRGYLLVAAGRLFTVSPADVPPGGTQIYLGIDPEGRDYIGIDLDDEGRTAVDQRLARDRDRDAEDFLDSPSGIHVTEPTWLGLRQIATELNDVDAGLACALVAVGNWHRTHTHSPRNGSPTEVVNGGWVRRDPGTGSEHFPRTDPAVIMAVVHTSPDGTERILLGNNAQWPEGRYSLLAGFVEPGETLEAAVIREVWEEAGVLCESPAYMGSQPWPFPSSLMLGFTAEATSLDLRPDGAELFAARWFTRQELLAEIEAGSVAVPGEVSIAGQILSSWLTAGS</sequence>
<organism evidence="11 12">
    <name type="scientific">Brevibacterium daeguense</name>
    <dbReference type="NCBI Taxonomy" id="909936"/>
    <lineage>
        <taxon>Bacteria</taxon>
        <taxon>Bacillati</taxon>
        <taxon>Actinomycetota</taxon>
        <taxon>Actinomycetes</taxon>
        <taxon>Micrococcales</taxon>
        <taxon>Brevibacteriaceae</taxon>
        <taxon>Brevibacterium</taxon>
    </lineage>
</organism>
<dbReference type="InterPro" id="IPR049734">
    <property type="entry name" value="NudC-like_C"/>
</dbReference>
<dbReference type="PANTHER" id="PTHR42904">
    <property type="entry name" value="NUDIX HYDROLASE, NUDC SUBFAMILY"/>
    <property type="match status" value="1"/>
</dbReference>
<proteinExistence type="inferred from homology"/>
<evidence type="ECO:0000313" key="12">
    <source>
        <dbReference type="Proteomes" id="UP001501586"/>
    </source>
</evidence>
<keyword evidence="5" id="KW-0479">Metal-binding</keyword>
<gene>
    <name evidence="11" type="primary">nudC</name>
    <name evidence="11" type="ORF">GCM10022261_15990</name>
</gene>
<dbReference type="PROSITE" id="PS51462">
    <property type="entry name" value="NUDIX"/>
    <property type="match status" value="1"/>
</dbReference>
<dbReference type="Gene3D" id="3.90.79.20">
    <property type="match status" value="1"/>
</dbReference>
<feature type="domain" description="Nudix hydrolase" evidence="10">
    <location>
        <begin position="169"/>
        <end position="297"/>
    </location>
</feature>
<comment type="cofactor">
    <cofactor evidence="1">
        <name>Mg(2+)</name>
        <dbReference type="ChEBI" id="CHEBI:18420"/>
    </cofactor>
</comment>
<comment type="caution">
    <text evidence="11">The sequence shown here is derived from an EMBL/GenBank/DDBJ whole genome shotgun (WGS) entry which is preliminary data.</text>
</comment>
<dbReference type="EMBL" id="BAABAZ010000005">
    <property type="protein sequence ID" value="GAA4284068.1"/>
    <property type="molecule type" value="Genomic_DNA"/>
</dbReference>
<keyword evidence="7" id="KW-0460">Magnesium</keyword>
<evidence type="ECO:0000259" key="10">
    <source>
        <dbReference type="PROSITE" id="PS51462"/>
    </source>
</evidence>
<dbReference type="EC" id="3.6.1.22" evidence="4"/>
<dbReference type="InterPro" id="IPR015797">
    <property type="entry name" value="NUDIX_hydrolase-like_dom_sf"/>
</dbReference>
<dbReference type="InterPro" id="IPR000086">
    <property type="entry name" value="NUDIX_hydrolase_dom"/>
</dbReference>
<dbReference type="InterPro" id="IPR020084">
    <property type="entry name" value="NUDIX_hydrolase_CS"/>
</dbReference>
<evidence type="ECO:0000256" key="2">
    <source>
        <dbReference type="ARBA" id="ARBA00001947"/>
    </source>
</evidence>
<evidence type="ECO:0000256" key="1">
    <source>
        <dbReference type="ARBA" id="ARBA00001946"/>
    </source>
</evidence>
<protein>
    <recommendedName>
        <fullName evidence="4">NAD(+) diphosphatase</fullName>
        <ecNumber evidence="4">3.6.1.22</ecNumber>
    </recommendedName>
</protein>
<dbReference type="PROSITE" id="PS00893">
    <property type="entry name" value="NUDIX_BOX"/>
    <property type="match status" value="1"/>
</dbReference>
<evidence type="ECO:0000256" key="9">
    <source>
        <dbReference type="ARBA" id="ARBA00023679"/>
    </source>
</evidence>
<dbReference type="InterPro" id="IPR050241">
    <property type="entry name" value="NAD-cap_RNA_hydrolase_NudC"/>
</dbReference>
<evidence type="ECO:0000313" key="11">
    <source>
        <dbReference type="EMBL" id="GAA4284068.1"/>
    </source>
</evidence>
<dbReference type="Proteomes" id="UP001501586">
    <property type="component" value="Unassembled WGS sequence"/>
</dbReference>
<name>A0ABP8EJD0_9MICO</name>
<keyword evidence="6" id="KW-0378">Hydrolase</keyword>
<dbReference type="CDD" id="cd03429">
    <property type="entry name" value="NUDIX_NADH_pyrophosphatase_Nudt13"/>
    <property type="match status" value="1"/>
</dbReference>
<comment type="cofactor">
    <cofactor evidence="2">
        <name>Zn(2+)</name>
        <dbReference type="ChEBI" id="CHEBI:29105"/>
    </cofactor>
</comment>
<evidence type="ECO:0000256" key="8">
    <source>
        <dbReference type="ARBA" id="ARBA00023027"/>
    </source>
</evidence>
<comment type="catalytic activity">
    <reaction evidence="9">
        <text>a 5'-end NAD(+)-phospho-ribonucleoside in mRNA + H2O = a 5'-end phospho-adenosine-phospho-ribonucleoside in mRNA + beta-nicotinamide D-ribonucleotide + 2 H(+)</text>
        <dbReference type="Rhea" id="RHEA:60876"/>
        <dbReference type="Rhea" id="RHEA-COMP:15698"/>
        <dbReference type="Rhea" id="RHEA-COMP:15719"/>
        <dbReference type="ChEBI" id="CHEBI:14649"/>
        <dbReference type="ChEBI" id="CHEBI:15377"/>
        <dbReference type="ChEBI" id="CHEBI:15378"/>
        <dbReference type="ChEBI" id="CHEBI:144029"/>
        <dbReference type="ChEBI" id="CHEBI:144051"/>
    </reaction>
    <physiologicalReaction direction="left-to-right" evidence="9">
        <dbReference type="Rhea" id="RHEA:60877"/>
    </physiologicalReaction>
</comment>
<dbReference type="NCBIfam" id="NF001299">
    <property type="entry name" value="PRK00241.1"/>
    <property type="match status" value="1"/>
</dbReference>
<dbReference type="Pfam" id="PF00293">
    <property type="entry name" value="NUDIX"/>
    <property type="match status" value="1"/>
</dbReference>
<comment type="similarity">
    <text evidence="3">Belongs to the Nudix hydrolase family. NudC subfamily.</text>
</comment>
<evidence type="ECO:0000256" key="7">
    <source>
        <dbReference type="ARBA" id="ARBA00022842"/>
    </source>
</evidence>
<dbReference type="PANTHER" id="PTHR42904:SF6">
    <property type="entry name" value="NAD-CAPPED RNA HYDROLASE NUDT12"/>
    <property type="match status" value="1"/>
</dbReference>
<keyword evidence="8" id="KW-0520">NAD</keyword>
<dbReference type="SUPFAM" id="SSF55811">
    <property type="entry name" value="Nudix"/>
    <property type="match status" value="1"/>
</dbReference>
<reference evidence="12" key="1">
    <citation type="journal article" date="2019" name="Int. J. Syst. Evol. Microbiol.">
        <title>The Global Catalogue of Microorganisms (GCM) 10K type strain sequencing project: providing services to taxonomists for standard genome sequencing and annotation.</title>
        <authorList>
            <consortium name="The Broad Institute Genomics Platform"/>
            <consortium name="The Broad Institute Genome Sequencing Center for Infectious Disease"/>
            <person name="Wu L."/>
            <person name="Ma J."/>
        </authorList>
    </citation>
    <scope>NUCLEOTIDE SEQUENCE [LARGE SCALE GENOMIC DNA]</scope>
    <source>
        <strain evidence="12">JCM 17458</strain>
    </source>
</reference>
<evidence type="ECO:0000256" key="5">
    <source>
        <dbReference type="ARBA" id="ARBA00022723"/>
    </source>
</evidence>
<evidence type="ECO:0000256" key="6">
    <source>
        <dbReference type="ARBA" id="ARBA00022801"/>
    </source>
</evidence>
<dbReference type="Gene3D" id="3.90.79.10">
    <property type="entry name" value="Nucleoside Triphosphate Pyrophosphohydrolase"/>
    <property type="match status" value="1"/>
</dbReference>
<evidence type="ECO:0000256" key="4">
    <source>
        <dbReference type="ARBA" id="ARBA00012381"/>
    </source>
</evidence>
<accession>A0ABP8EJD0</accession>
<evidence type="ECO:0000256" key="3">
    <source>
        <dbReference type="ARBA" id="ARBA00009595"/>
    </source>
</evidence>